<feature type="domain" description="WRKY" evidence="7">
    <location>
        <begin position="155"/>
        <end position="181"/>
    </location>
</feature>
<dbReference type="PANTHER" id="PTHR32096">
    <property type="entry name" value="WRKY TRANSCRIPTION FACTOR 30-RELATED-RELATED"/>
    <property type="match status" value="1"/>
</dbReference>
<evidence type="ECO:0000313" key="8">
    <source>
        <dbReference type="EMBL" id="AHK06855.1"/>
    </source>
</evidence>
<keyword evidence="2" id="KW-0805">Transcription regulation</keyword>
<evidence type="ECO:0000256" key="5">
    <source>
        <dbReference type="ARBA" id="ARBA00023242"/>
    </source>
</evidence>
<dbReference type="GO" id="GO:0000976">
    <property type="term" value="F:transcription cis-regulatory region binding"/>
    <property type="evidence" value="ECO:0007669"/>
    <property type="project" value="TreeGrafter"/>
</dbReference>
<dbReference type="PROSITE" id="PS50811">
    <property type="entry name" value="WRKY"/>
    <property type="match status" value="1"/>
</dbReference>
<feature type="compositionally biased region" description="Polar residues" evidence="6">
    <location>
        <begin position="114"/>
        <end position="135"/>
    </location>
</feature>
<accession>W8FQM8</accession>
<evidence type="ECO:0000256" key="1">
    <source>
        <dbReference type="ARBA" id="ARBA00004123"/>
    </source>
</evidence>
<evidence type="ECO:0000259" key="7">
    <source>
        <dbReference type="PROSITE" id="PS50811"/>
    </source>
</evidence>
<dbReference type="SMART" id="SM00774">
    <property type="entry name" value="WRKY"/>
    <property type="match status" value="1"/>
</dbReference>
<proteinExistence type="evidence at transcript level"/>
<dbReference type="GO" id="GO:0003700">
    <property type="term" value="F:DNA-binding transcription factor activity"/>
    <property type="evidence" value="ECO:0007669"/>
    <property type="project" value="InterPro"/>
</dbReference>
<comment type="subcellular location">
    <subcellularLocation>
        <location evidence="1">Nucleus</location>
    </subcellularLocation>
</comment>
<evidence type="ECO:0000256" key="6">
    <source>
        <dbReference type="SAM" id="MobiDB-lite"/>
    </source>
</evidence>
<protein>
    <submittedName>
        <fullName evidence="8">WRKY5</fullName>
    </submittedName>
</protein>
<evidence type="ECO:0000256" key="4">
    <source>
        <dbReference type="ARBA" id="ARBA00023163"/>
    </source>
</evidence>
<dbReference type="AlphaFoldDB" id="W8FQM8"/>
<dbReference type="EMBL" id="KF922377">
    <property type="protein sequence ID" value="AHK06855.1"/>
    <property type="molecule type" value="mRNA"/>
</dbReference>
<reference evidence="8" key="1">
    <citation type="submission" date="2013-12" db="EMBL/GenBank/DDBJ databases">
        <title>Functional Analysis of GrWRKY5 Gene in Gentiana rigescens.</title>
        <authorList>
            <person name="Wang C."/>
            <person name="Li C."/>
            <person name="Wang Y."/>
            <person name="Li F."/>
            <person name="Li T."/>
            <person name="Zhang X."/>
        </authorList>
    </citation>
    <scope>NUCLEOTIDE SEQUENCE</scope>
</reference>
<feature type="region of interest" description="Disordered" evidence="6">
    <location>
        <begin position="112"/>
        <end position="144"/>
    </location>
</feature>
<evidence type="ECO:0000256" key="3">
    <source>
        <dbReference type="ARBA" id="ARBA00023125"/>
    </source>
</evidence>
<dbReference type="SUPFAM" id="SSF118290">
    <property type="entry name" value="WRKY DNA-binding domain"/>
    <property type="match status" value="1"/>
</dbReference>
<dbReference type="PANTHER" id="PTHR32096:SF61">
    <property type="entry name" value="WRKY TRANSCRIPTION FACTOR 22"/>
    <property type="match status" value="1"/>
</dbReference>
<dbReference type="GO" id="GO:0005634">
    <property type="term" value="C:nucleus"/>
    <property type="evidence" value="ECO:0007669"/>
    <property type="project" value="UniProtKB-SubCell"/>
</dbReference>
<organism evidence="8">
    <name type="scientific">Gentiana crassa subsp. rigescens</name>
    <dbReference type="NCBI Taxonomy" id="3097545"/>
    <lineage>
        <taxon>Eukaryota</taxon>
        <taxon>Viridiplantae</taxon>
        <taxon>Streptophyta</taxon>
        <taxon>Embryophyta</taxon>
        <taxon>Tracheophyta</taxon>
        <taxon>Spermatophyta</taxon>
        <taxon>Magnoliopsida</taxon>
        <taxon>eudicotyledons</taxon>
        <taxon>Gunneridae</taxon>
        <taxon>Pentapetalae</taxon>
        <taxon>asterids</taxon>
        <taxon>lamiids</taxon>
        <taxon>Gentianales</taxon>
        <taxon>Gentianaceae</taxon>
        <taxon>Gentianeae</taxon>
        <taxon>Gentianinae</taxon>
        <taxon>Gentiana</taxon>
        <taxon>Gentiana crassa</taxon>
    </lineage>
</organism>
<keyword evidence="4" id="KW-0804">Transcription</keyword>
<dbReference type="Gene3D" id="2.20.25.80">
    <property type="entry name" value="WRKY domain"/>
    <property type="match status" value="1"/>
</dbReference>
<evidence type="ECO:0000256" key="2">
    <source>
        <dbReference type="ARBA" id="ARBA00023015"/>
    </source>
</evidence>
<dbReference type="InterPro" id="IPR044810">
    <property type="entry name" value="WRKY_plant"/>
</dbReference>
<dbReference type="InterPro" id="IPR036576">
    <property type="entry name" value="WRKY_dom_sf"/>
</dbReference>
<dbReference type="Pfam" id="PF03106">
    <property type="entry name" value="WRKY"/>
    <property type="match status" value="1"/>
</dbReference>
<keyword evidence="3" id="KW-0238">DNA-binding</keyword>
<sequence>MADFEDNWGLQAIVRGSSTMRRESCFMDDHDNDMNGGGFFFGFPGEEDDGINLFQTNVDMRNDDLQQFYKPFYPVSDSSSSPAVHVPAAVVKNGNENKDEEPPLPHVLHHKKQLNPQPDQSGASCSTDATPNIAQTPKYRKRKNQNKRVVVQAIGTEGLPSDMWAWRKYGQKPIKGSPFPRFAILLLFLQIKLLHF</sequence>
<dbReference type="InterPro" id="IPR003657">
    <property type="entry name" value="WRKY_dom"/>
</dbReference>
<name>W8FQM8_9GENT</name>
<keyword evidence="5" id="KW-0539">Nucleus</keyword>